<gene>
    <name evidence="7" type="ORF">SAMN04487910_3132</name>
</gene>
<dbReference type="Proteomes" id="UP000198521">
    <property type="component" value="Unassembled WGS sequence"/>
</dbReference>
<comment type="similarity">
    <text evidence="1">Belongs to the sigma-70 factor family. ECF subfamily.</text>
</comment>
<evidence type="ECO:0000256" key="2">
    <source>
        <dbReference type="ARBA" id="ARBA00023015"/>
    </source>
</evidence>
<evidence type="ECO:0000313" key="7">
    <source>
        <dbReference type="EMBL" id="SEL70983.1"/>
    </source>
</evidence>
<dbReference type="InterPro" id="IPR007627">
    <property type="entry name" value="RNA_pol_sigma70_r2"/>
</dbReference>
<accession>A0A1H7SET5</accession>
<evidence type="ECO:0000256" key="5">
    <source>
        <dbReference type="ARBA" id="ARBA00023163"/>
    </source>
</evidence>
<dbReference type="PANTHER" id="PTHR43133">
    <property type="entry name" value="RNA POLYMERASE ECF-TYPE SIGMA FACTO"/>
    <property type="match status" value="1"/>
</dbReference>
<evidence type="ECO:0000259" key="6">
    <source>
        <dbReference type="Pfam" id="PF04542"/>
    </source>
</evidence>
<dbReference type="NCBIfam" id="TIGR02937">
    <property type="entry name" value="sigma70-ECF"/>
    <property type="match status" value="1"/>
</dbReference>
<evidence type="ECO:0000256" key="4">
    <source>
        <dbReference type="ARBA" id="ARBA00023125"/>
    </source>
</evidence>
<dbReference type="SUPFAM" id="SSF88946">
    <property type="entry name" value="Sigma2 domain of RNA polymerase sigma factors"/>
    <property type="match status" value="1"/>
</dbReference>
<evidence type="ECO:0000313" key="8">
    <source>
        <dbReference type="Proteomes" id="UP000198521"/>
    </source>
</evidence>
<dbReference type="Pfam" id="PF04542">
    <property type="entry name" value="Sigma70_r2"/>
    <property type="match status" value="1"/>
</dbReference>
<dbReference type="InterPro" id="IPR013325">
    <property type="entry name" value="RNA_pol_sigma_r2"/>
</dbReference>
<protein>
    <submittedName>
        <fullName evidence="7">RNA polymerase sigma factor, sigma-70 family</fullName>
    </submittedName>
</protein>
<proteinExistence type="inferred from homology"/>
<dbReference type="InterPro" id="IPR013324">
    <property type="entry name" value="RNA_pol_sigma_r3/r4-like"/>
</dbReference>
<keyword evidence="4" id="KW-0238">DNA-binding</keyword>
<dbReference type="GO" id="GO:0003677">
    <property type="term" value="F:DNA binding"/>
    <property type="evidence" value="ECO:0007669"/>
    <property type="project" value="UniProtKB-KW"/>
</dbReference>
<keyword evidence="8" id="KW-1185">Reference proteome</keyword>
<dbReference type="PANTHER" id="PTHR43133:SF8">
    <property type="entry name" value="RNA POLYMERASE SIGMA FACTOR HI_1459-RELATED"/>
    <property type="match status" value="1"/>
</dbReference>
<sequence length="231" mass="27175">MITEICKDFRASKSMFVPSKKSKILFKYSNQKTNGINKKVMGKMDANQAIISGIIKGDQRTLKVFYRDNVRYIQGYILRNDGNMQDVEDVFQDALVVLYQKLKSGTLEINVPLTTYFYGICKNTWRTRLRNKHKVVHDETKFMSAEHVTESVIKDIENQEREHLYRKHFQKLSSDNKNLMLLYFEGKSAKEISKITGYTEGYTRKKKFDVKKQLLTMIEKDPLYRELRITA</sequence>
<dbReference type="GO" id="GO:0016987">
    <property type="term" value="F:sigma factor activity"/>
    <property type="evidence" value="ECO:0007669"/>
    <property type="project" value="UniProtKB-KW"/>
</dbReference>
<keyword evidence="3" id="KW-0731">Sigma factor</keyword>
<keyword evidence="5" id="KW-0804">Transcription</keyword>
<dbReference type="EMBL" id="FOAB01000005">
    <property type="protein sequence ID" value="SEL70983.1"/>
    <property type="molecule type" value="Genomic_DNA"/>
</dbReference>
<dbReference type="GO" id="GO:0006352">
    <property type="term" value="P:DNA-templated transcription initiation"/>
    <property type="evidence" value="ECO:0007669"/>
    <property type="project" value="InterPro"/>
</dbReference>
<organism evidence="7 8">
    <name type="scientific">Aquimarina amphilecti</name>
    <dbReference type="NCBI Taxonomy" id="1038014"/>
    <lineage>
        <taxon>Bacteria</taxon>
        <taxon>Pseudomonadati</taxon>
        <taxon>Bacteroidota</taxon>
        <taxon>Flavobacteriia</taxon>
        <taxon>Flavobacteriales</taxon>
        <taxon>Flavobacteriaceae</taxon>
        <taxon>Aquimarina</taxon>
    </lineage>
</organism>
<dbReference type="AlphaFoldDB" id="A0A1H7SET5"/>
<feature type="domain" description="RNA polymerase sigma-70 region 2" evidence="6">
    <location>
        <begin position="65"/>
        <end position="133"/>
    </location>
</feature>
<dbReference type="InterPro" id="IPR039425">
    <property type="entry name" value="RNA_pol_sigma-70-like"/>
</dbReference>
<dbReference type="OrthoDB" id="1163416at2"/>
<evidence type="ECO:0000256" key="3">
    <source>
        <dbReference type="ARBA" id="ARBA00023082"/>
    </source>
</evidence>
<name>A0A1H7SET5_AQUAM</name>
<reference evidence="7 8" key="1">
    <citation type="submission" date="2016-10" db="EMBL/GenBank/DDBJ databases">
        <authorList>
            <person name="de Groot N.N."/>
        </authorList>
    </citation>
    <scope>NUCLEOTIDE SEQUENCE [LARGE SCALE GENOMIC DNA]</scope>
    <source>
        <strain evidence="7 8">DSM 25232</strain>
    </source>
</reference>
<dbReference type="SUPFAM" id="SSF88659">
    <property type="entry name" value="Sigma3 and sigma4 domains of RNA polymerase sigma factors"/>
    <property type="match status" value="1"/>
</dbReference>
<dbReference type="Gene3D" id="1.10.1740.10">
    <property type="match status" value="1"/>
</dbReference>
<dbReference type="STRING" id="1038014.SAMN04487910_3132"/>
<dbReference type="InterPro" id="IPR014284">
    <property type="entry name" value="RNA_pol_sigma-70_dom"/>
</dbReference>
<evidence type="ECO:0000256" key="1">
    <source>
        <dbReference type="ARBA" id="ARBA00010641"/>
    </source>
</evidence>
<keyword evidence="2" id="KW-0805">Transcription regulation</keyword>